<keyword evidence="1" id="KW-0472">Membrane</keyword>
<evidence type="ECO:0000313" key="2">
    <source>
        <dbReference type="EMBL" id="PJA89572.1"/>
    </source>
</evidence>
<dbReference type="EMBL" id="PFVJ01000077">
    <property type="protein sequence ID" value="PJA89572.1"/>
    <property type="molecule type" value="Genomic_DNA"/>
</dbReference>
<proteinExistence type="predicted"/>
<feature type="transmembrane region" description="Helical" evidence="1">
    <location>
        <begin position="40"/>
        <end position="60"/>
    </location>
</feature>
<sequence length="211" mass="23883">MSIIENLVLPDALNATVGPESKDFVVEAGHIKPFNKVIPFFLFGVAWTLGTSFFVFNFWWPFLMGEEISFDLNDEIVTMSLQNMSNITVPLIFTVISILVGVGVLAWGIYFLVKKGGYFVGTPERLINYRNGKIRSIDWEQFTGDIEVSGNEKKGDISLQMRTGKMVNTSDDTTSRYVPDFIYISGVSNIFEIEKICRKRIKENDPTPTQK</sequence>
<keyword evidence="1" id="KW-1133">Transmembrane helix</keyword>
<dbReference type="AlphaFoldDB" id="A0A2M7Z672"/>
<accession>A0A2M7Z672</accession>
<comment type="caution">
    <text evidence="2">The sequence shown here is derived from an EMBL/GenBank/DDBJ whole genome shotgun (WGS) entry which is preliminary data.</text>
</comment>
<evidence type="ECO:0008006" key="4">
    <source>
        <dbReference type="Google" id="ProtNLM"/>
    </source>
</evidence>
<dbReference type="Proteomes" id="UP000230843">
    <property type="component" value="Unassembled WGS sequence"/>
</dbReference>
<evidence type="ECO:0000313" key="3">
    <source>
        <dbReference type="Proteomes" id="UP000230843"/>
    </source>
</evidence>
<organism evidence="2 3">
    <name type="scientific">Candidatus Magasanikbacteria bacterium CG_4_9_14_3_um_filter_32_9</name>
    <dbReference type="NCBI Taxonomy" id="1974644"/>
    <lineage>
        <taxon>Bacteria</taxon>
        <taxon>Candidatus Magasanikiibacteriota</taxon>
    </lineage>
</organism>
<keyword evidence="1" id="KW-0812">Transmembrane</keyword>
<evidence type="ECO:0000256" key="1">
    <source>
        <dbReference type="SAM" id="Phobius"/>
    </source>
</evidence>
<feature type="transmembrane region" description="Helical" evidence="1">
    <location>
        <begin position="87"/>
        <end position="113"/>
    </location>
</feature>
<protein>
    <recommendedName>
        <fullName evidence="4">DUF304 domain-containing protein</fullName>
    </recommendedName>
</protein>
<reference evidence="3" key="1">
    <citation type="submission" date="2017-09" db="EMBL/GenBank/DDBJ databases">
        <title>Depth-based differentiation of microbial function through sediment-hosted aquifers and enrichment of novel symbionts in the deep terrestrial subsurface.</title>
        <authorList>
            <person name="Probst A.J."/>
            <person name="Ladd B."/>
            <person name="Jarett J.K."/>
            <person name="Geller-Mcgrath D.E."/>
            <person name="Sieber C.M.K."/>
            <person name="Emerson J.B."/>
            <person name="Anantharaman K."/>
            <person name="Thomas B.C."/>
            <person name="Malmstrom R."/>
            <person name="Stieglmeier M."/>
            <person name="Klingl A."/>
            <person name="Woyke T."/>
            <person name="Ryan C.M."/>
            <person name="Banfield J.F."/>
        </authorList>
    </citation>
    <scope>NUCLEOTIDE SEQUENCE [LARGE SCALE GENOMIC DNA]</scope>
</reference>
<name>A0A2M7Z672_9BACT</name>
<gene>
    <name evidence="2" type="ORF">CO137_03625</name>
</gene>